<evidence type="ECO:0000256" key="5">
    <source>
        <dbReference type="SAM" id="Coils"/>
    </source>
</evidence>
<feature type="coiled-coil region" evidence="5">
    <location>
        <begin position="742"/>
        <end position="769"/>
    </location>
</feature>
<proteinExistence type="inferred from homology"/>
<evidence type="ECO:0000259" key="10">
    <source>
        <dbReference type="Pfam" id="PF25068"/>
    </source>
</evidence>
<keyword evidence="2" id="KW-0677">Repeat</keyword>
<dbReference type="GO" id="GO:0005929">
    <property type="term" value="C:cilium"/>
    <property type="evidence" value="ECO:0007669"/>
    <property type="project" value="GOC"/>
</dbReference>
<dbReference type="SUPFAM" id="SSF81901">
    <property type="entry name" value="HCP-like"/>
    <property type="match status" value="1"/>
</dbReference>
<comment type="similarity">
    <text evidence="1">Belongs to the TTC21 family.</text>
</comment>
<dbReference type="SMART" id="SM00028">
    <property type="entry name" value="TPR"/>
    <property type="match status" value="14"/>
</dbReference>
<dbReference type="AlphaFoldDB" id="A0A9Q1JA84"/>
<evidence type="ECO:0000313" key="11">
    <source>
        <dbReference type="EMBL" id="KAJ8374987.1"/>
    </source>
</evidence>
<evidence type="ECO:0000259" key="7">
    <source>
        <dbReference type="Pfam" id="PF25062"/>
    </source>
</evidence>
<dbReference type="FunFam" id="1.25.40.10:FF:000377">
    <property type="entry name" value="Tetratricopeptide repeat domain 21B"/>
    <property type="match status" value="1"/>
</dbReference>
<dbReference type="Pfam" id="PF25060">
    <property type="entry name" value="ARM_TT21_2nd"/>
    <property type="match status" value="1"/>
</dbReference>
<feature type="domain" description="Tetratricopeptide repeat protein 21A/21B fourth ARM" evidence="10">
    <location>
        <begin position="712"/>
        <end position="863"/>
    </location>
</feature>
<feature type="domain" description="Tetratricopeptide repeat protein 21A/21B N-terminal ARM repeat" evidence="7">
    <location>
        <begin position="12"/>
        <end position="145"/>
    </location>
</feature>
<dbReference type="PANTHER" id="PTHR14699:SF2">
    <property type="entry name" value="TETRATRICOPEPTIDE REPEAT PROTEIN 21A"/>
    <property type="match status" value="1"/>
</dbReference>
<evidence type="ECO:0008006" key="13">
    <source>
        <dbReference type="Google" id="ProtNLM"/>
    </source>
</evidence>
<dbReference type="Proteomes" id="UP001152622">
    <property type="component" value="Chromosome 2"/>
</dbReference>
<dbReference type="OrthoDB" id="10259630at2759"/>
<dbReference type="SUPFAM" id="SSF48452">
    <property type="entry name" value="TPR-like"/>
    <property type="match status" value="4"/>
</dbReference>
<evidence type="ECO:0000256" key="2">
    <source>
        <dbReference type="ARBA" id="ARBA00022737"/>
    </source>
</evidence>
<dbReference type="GO" id="GO:0061512">
    <property type="term" value="P:protein localization to cilium"/>
    <property type="evidence" value="ECO:0007669"/>
    <property type="project" value="TreeGrafter"/>
</dbReference>
<feature type="repeat" description="TPR" evidence="4">
    <location>
        <begin position="676"/>
        <end position="709"/>
    </location>
</feature>
<feature type="domain" description="Tetratricopeptide repeat protein 21A/21B second ARM" evidence="6">
    <location>
        <begin position="229"/>
        <end position="497"/>
    </location>
</feature>
<dbReference type="Pfam" id="PF25062">
    <property type="entry name" value="ARM_TT21_N"/>
    <property type="match status" value="2"/>
</dbReference>
<dbReference type="GO" id="GO:0035721">
    <property type="term" value="P:intraciliary retrograde transport"/>
    <property type="evidence" value="ECO:0007669"/>
    <property type="project" value="TreeGrafter"/>
</dbReference>
<dbReference type="InterPro" id="IPR011990">
    <property type="entry name" value="TPR-like_helical_dom_sf"/>
</dbReference>
<protein>
    <recommendedName>
        <fullName evidence="13">Tetratricopeptide repeat protein 21B</fullName>
    </recommendedName>
</protein>
<keyword evidence="3 4" id="KW-0802">TPR repeat</keyword>
<feature type="domain" description="Tetratricopeptide repeat protein 21A/21B N-terminal ARM repeat" evidence="7">
    <location>
        <begin position="146"/>
        <end position="192"/>
    </location>
</feature>
<dbReference type="GO" id="GO:0030991">
    <property type="term" value="C:intraciliary transport particle A"/>
    <property type="evidence" value="ECO:0007669"/>
    <property type="project" value="TreeGrafter"/>
</dbReference>
<dbReference type="Pfam" id="PF25068">
    <property type="entry name" value="ARM_TT21_4th"/>
    <property type="match status" value="1"/>
</dbReference>
<dbReference type="EMBL" id="JAINUF010000002">
    <property type="protein sequence ID" value="KAJ8374987.1"/>
    <property type="molecule type" value="Genomic_DNA"/>
</dbReference>
<sequence>MAERDSSCLASIVYYFTDKYYHQTILTAVEHLKMYNADPVLLFYKAHGILMEGRVQEAIRELEQVRDKPDVSLCSIMALIYAHRQSETVDRDAVEELDSQLKLSRKTAGDKALYYAALFLWLMGRSDKAKDYIDRMLKMSSSSKEVKYFMRKQNFSGALEEVNQIIAFQPDFVPALTVKMNLFLAQQDWEQTLEAASRCLKQDGRNLKALQIMVIHAIVKDGDLIKVQEHLQALLGALEITEPCTPGLHVNFTKPISRLCGSHTEILQTLCQFVERAFAKAPADADIANEIGYLFVLQNKIKEAARWYSNGIKLDGSSVPALAGVIHCQLLEGQLEEAAQQLEFLGEVQQSIGQSVELAFLQAVLACKKGTGQAVVSALLKEAAELHFSAIHGLPLGVEYFEKLNPTFLFEVVKTNLAVCQPRTLGQPLSFGLMHSAMILEPVIRTAPSILPGAYLMAKVKFLSGDLTSAQVFITRCLELDPTVADIHLLQAHIYLSVEDFKKCLQSLEIGVSHNFQVRELPQYHLIKARALKKMGDIPEAIQTLKMVMSLPGMRTEAKGKEASISNSDRVSAYLELAEALRLNGEQHEATKIMQDAIVNFTGAPEEIQVTLANVDLALSKEDADTALILLRGITPDQQHYAEAKEKLAKIYLEKRKDKKLYIACYRELCEDVPGPHSSVLLGDAYMRIEEPEKAIEVYQAALKKTARDATLARKIGQAFVKTHQYNQAVSYYEASLKISGQDFLRNDLAELLLKMRQYEKAKKILNQALDHDPANDLLTMMNDVKYLILLAKIDKRCGSPTMDTLEKAYNIQMRVMRRLPLEQPEDFQEQKMVAASICHQIGQLRRSQQDFDRAKKCYKEALSHCDGDQKIILELAHLRLEQGHMESCYQQCQVLLKNQDDNEEATMLMADLLFRRKEYDGAVLHLTKLMERTPDNYFVLAKFINLLRRTGKLDDAPAHFERCEKHCSRATIEPGYNFCKGLYCWHTGQANEALMHFNKARRDTDWSEGAVHHMIEICLNPDSDTVGGEVFEAAQEEWRRESEPLGVSTAQNLLKEYHPRTREGEEKALLLHNRCLMATKEPKQVERALATFTEMASSLENNVPYLLAMAQAFMILKQAPRARNQLKRLSKVEWSESNAEDLEKGWILLADVYIKSGKYDIAMELLKRCVLYNKSCSKAFEYLGFIMENEQSYKDAIGYYEQAWKYTNRVNPSMGFRLAFNYLKYKKYTEAIDVCRKVLTEHPGYPLIQTEILKRAQLALRP</sequence>
<evidence type="ECO:0000313" key="12">
    <source>
        <dbReference type="Proteomes" id="UP001152622"/>
    </source>
</evidence>
<organism evidence="11 12">
    <name type="scientific">Synaphobranchus kaupii</name>
    <name type="common">Kaup's arrowtooth eel</name>
    <dbReference type="NCBI Taxonomy" id="118154"/>
    <lineage>
        <taxon>Eukaryota</taxon>
        <taxon>Metazoa</taxon>
        <taxon>Chordata</taxon>
        <taxon>Craniata</taxon>
        <taxon>Vertebrata</taxon>
        <taxon>Euteleostomi</taxon>
        <taxon>Actinopterygii</taxon>
        <taxon>Neopterygii</taxon>
        <taxon>Teleostei</taxon>
        <taxon>Anguilliformes</taxon>
        <taxon>Synaphobranchidae</taxon>
        <taxon>Synaphobranchus</taxon>
    </lineage>
</organism>
<evidence type="ECO:0000256" key="1">
    <source>
        <dbReference type="ARBA" id="ARBA00010935"/>
    </source>
</evidence>
<dbReference type="FunFam" id="1.25.40.10:FF:000548">
    <property type="entry name" value="Tetratricopeptide repeat domain 21A"/>
    <property type="match status" value="1"/>
</dbReference>
<name>A0A9Q1JA84_SYNKA</name>
<feature type="repeat" description="TPR" evidence="4">
    <location>
        <begin position="710"/>
        <end position="743"/>
    </location>
</feature>
<evidence type="ECO:0000256" key="4">
    <source>
        <dbReference type="PROSITE-ProRule" id="PRU00339"/>
    </source>
</evidence>
<feature type="domain" description="Tetratricopeptide repeat protein 21A/21B fifth ARM repeats" evidence="9">
    <location>
        <begin position="904"/>
        <end position="1020"/>
    </location>
</feature>
<accession>A0A9Q1JA84</accession>
<evidence type="ECO:0000259" key="9">
    <source>
        <dbReference type="Pfam" id="PF25064"/>
    </source>
</evidence>
<dbReference type="Pfam" id="PF25064">
    <property type="entry name" value="ARM_TT21_5th"/>
    <property type="match status" value="1"/>
</dbReference>
<dbReference type="Pfam" id="PF25063">
    <property type="entry name" value="ARM_TT21_C"/>
    <property type="match status" value="1"/>
</dbReference>
<dbReference type="InterPro" id="IPR056836">
    <property type="entry name" value="ARM_TT21_4th"/>
</dbReference>
<dbReference type="InterPro" id="IPR056833">
    <property type="entry name" value="ARM_TT21_N"/>
</dbReference>
<dbReference type="InterPro" id="IPR019734">
    <property type="entry name" value="TPR_rpt"/>
</dbReference>
<dbReference type="FunFam" id="1.25.40.10:FF:000245">
    <property type="entry name" value="Tetratricopeptide repeat domain 21B"/>
    <property type="match status" value="1"/>
</dbReference>
<dbReference type="InterPro" id="IPR056834">
    <property type="entry name" value="ARM_TT21_C"/>
</dbReference>
<dbReference type="PROSITE" id="PS50005">
    <property type="entry name" value="TPR"/>
    <property type="match status" value="2"/>
</dbReference>
<keyword evidence="5" id="KW-0175">Coiled coil</keyword>
<evidence type="ECO:0000259" key="6">
    <source>
        <dbReference type="Pfam" id="PF25060"/>
    </source>
</evidence>
<dbReference type="Pfam" id="PF13176">
    <property type="entry name" value="TPR_7"/>
    <property type="match status" value="1"/>
</dbReference>
<gene>
    <name evidence="11" type="ORF">SKAU_G00055670</name>
</gene>
<dbReference type="Gene3D" id="1.25.40.10">
    <property type="entry name" value="Tetratricopeptide repeat domain"/>
    <property type="match status" value="7"/>
</dbReference>
<keyword evidence="12" id="KW-1185">Reference proteome</keyword>
<dbReference type="InterPro" id="IPR040364">
    <property type="entry name" value="TTC21A/TTC21B"/>
</dbReference>
<comment type="caution">
    <text evidence="11">The sequence shown here is derived from an EMBL/GenBank/DDBJ whole genome shotgun (WGS) entry which is preliminary data.</text>
</comment>
<dbReference type="InterPro" id="IPR056832">
    <property type="entry name" value="ARM_TT21_2nd"/>
</dbReference>
<dbReference type="PANTHER" id="PTHR14699">
    <property type="entry name" value="STI2 PROTEIN-RELATED"/>
    <property type="match status" value="1"/>
</dbReference>
<dbReference type="Pfam" id="PF25058">
    <property type="entry name" value="ARM_TT21"/>
    <property type="match status" value="1"/>
</dbReference>
<dbReference type="InterPro" id="IPR056835">
    <property type="entry name" value="ARM_TT21_5th"/>
</dbReference>
<feature type="domain" description="Tetratricopeptide repeat protein 21A/21B C-terminal ARM" evidence="8">
    <location>
        <begin position="1050"/>
        <end position="1258"/>
    </location>
</feature>
<evidence type="ECO:0000256" key="3">
    <source>
        <dbReference type="ARBA" id="ARBA00022803"/>
    </source>
</evidence>
<reference evidence="11" key="1">
    <citation type="journal article" date="2023" name="Science">
        <title>Genome structures resolve the early diversification of teleost fishes.</title>
        <authorList>
            <person name="Parey E."/>
            <person name="Louis A."/>
            <person name="Montfort J."/>
            <person name="Bouchez O."/>
            <person name="Roques C."/>
            <person name="Iampietro C."/>
            <person name="Lluch J."/>
            <person name="Castinel A."/>
            <person name="Donnadieu C."/>
            <person name="Desvignes T."/>
            <person name="Floi Bucao C."/>
            <person name="Jouanno E."/>
            <person name="Wen M."/>
            <person name="Mejri S."/>
            <person name="Dirks R."/>
            <person name="Jansen H."/>
            <person name="Henkel C."/>
            <person name="Chen W.J."/>
            <person name="Zahm M."/>
            <person name="Cabau C."/>
            <person name="Klopp C."/>
            <person name="Thompson A.W."/>
            <person name="Robinson-Rechavi M."/>
            <person name="Braasch I."/>
            <person name="Lecointre G."/>
            <person name="Bobe J."/>
            <person name="Postlethwait J.H."/>
            <person name="Berthelot C."/>
            <person name="Roest Crollius H."/>
            <person name="Guiguen Y."/>
        </authorList>
    </citation>
    <scope>NUCLEOTIDE SEQUENCE</scope>
    <source>
        <strain evidence="11">WJC10195</strain>
    </source>
</reference>
<evidence type="ECO:0000259" key="8">
    <source>
        <dbReference type="Pfam" id="PF25063"/>
    </source>
</evidence>